<dbReference type="STRING" id="395963.Bind_0493"/>
<dbReference type="RefSeq" id="WP_012383504.1">
    <property type="nucleotide sequence ID" value="NC_010581.1"/>
</dbReference>
<reference evidence="3" key="1">
    <citation type="submission" date="2008-03" db="EMBL/GenBank/DDBJ databases">
        <title>Complete sequence of chromosome of Beijerinckia indica subsp. indica ATCC 9039.</title>
        <authorList>
            <consortium name="US DOE Joint Genome Institute"/>
            <person name="Copeland A."/>
            <person name="Lucas S."/>
            <person name="Lapidus A."/>
            <person name="Glavina del Rio T."/>
            <person name="Dalin E."/>
            <person name="Tice H."/>
            <person name="Bruce D."/>
            <person name="Goodwin L."/>
            <person name="Pitluck S."/>
            <person name="LaButti K."/>
            <person name="Schmutz J."/>
            <person name="Larimer F."/>
            <person name="Land M."/>
            <person name="Hauser L."/>
            <person name="Kyrpides N."/>
            <person name="Mikhailova N."/>
            <person name="Dunfield P.F."/>
            <person name="Dedysh S.N."/>
            <person name="Liesack W."/>
            <person name="Saw J.H."/>
            <person name="Alam M."/>
            <person name="Chen Y."/>
            <person name="Murrell J.C."/>
            <person name="Richardson P."/>
        </authorList>
    </citation>
    <scope>NUCLEOTIDE SEQUENCE [LARGE SCALE GENOMIC DNA]</scope>
    <source>
        <strain evidence="3">ATCC 9039 / DSM 1715 / NCIMB 8712</strain>
    </source>
</reference>
<dbReference type="HOGENOM" id="CLU_2314671_0_0_5"/>
<dbReference type="Proteomes" id="UP000001695">
    <property type="component" value="Chromosome"/>
</dbReference>
<dbReference type="OrthoDB" id="8456610at2"/>
<dbReference type="KEGG" id="bid:Bind_0493"/>
<keyword evidence="3" id="KW-1185">Reference proteome</keyword>
<evidence type="ECO:0000313" key="3">
    <source>
        <dbReference type="Proteomes" id="UP000001695"/>
    </source>
</evidence>
<proteinExistence type="predicted"/>
<gene>
    <name evidence="2" type="ordered locus">Bind_0493</name>
</gene>
<dbReference type="EMBL" id="CP001016">
    <property type="protein sequence ID" value="ACB94146.1"/>
    <property type="molecule type" value="Genomic_DNA"/>
</dbReference>
<evidence type="ECO:0000313" key="2">
    <source>
        <dbReference type="EMBL" id="ACB94146.1"/>
    </source>
</evidence>
<dbReference type="AlphaFoldDB" id="B2IEV5"/>
<sequence length="99" mass="11176">MSVQTSATCSNCRFWEQGAAMDPSAFDDRPRGTCRRSPPQTRSDFDRIIADYLAAIARHLNPESEEEAFAIHDSDAASETYWPLTVGEDWCGEYQQRPS</sequence>
<accession>B2IEV5</accession>
<protein>
    <submittedName>
        <fullName evidence="2">Uncharacterized protein</fullName>
    </submittedName>
</protein>
<reference evidence="2 3" key="2">
    <citation type="journal article" date="2010" name="J. Bacteriol.">
        <title>Complete genome sequence of Beijerinckia indica subsp. indica.</title>
        <authorList>
            <person name="Tamas I."/>
            <person name="Dedysh S.N."/>
            <person name="Liesack W."/>
            <person name="Stott M.B."/>
            <person name="Alam M."/>
            <person name="Murrell J.C."/>
            <person name="Dunfield P.F."/>
        </authorList>
    </citation>
    <scope>NUCLEOTIDE SEQUENCE [LARGE SCALE GENOMIC DNA]</scope>
    <source>
        <strain evidence="3">ATCC 9039 / DSM 1715 / NCIMB 8712</strain>
    </source>
</reference>
<feature type="region of interest" description="Disordered" evidence="1">
    <location>
        <begin position="23"/>
        <end position="42"/>
    </location>
</feature>
<organism evidence="2 3">
    <name type="scientific">Beijerinckia indica subsp. indica (strain ATCC 9039 / DSM 1715 / NCIMB 8712)</name>
    <dbReference type="NCBI Taxonomy" id="395963"/>
    <lineage>
        <taxon>Bacteria</taxon>
        <taxon>Pseudomonadati</taxon>
        <taxon>Pseudomonadota</taxon>
        <taxon>Alphaproteobacteria</taxon>
        <taxon>Hyphomicrobiales</taxon>
        <taxon>Beijerinckiaceae</taxon>
        <taxon>Beijerinckia</taxon>
    </lineage>
</organism>
<evidence type="ECO:0000256" key="1">
    <source>
        <dbReference type="SAM" id="MobiDB-lite"/>
    </source>
</evidence>
<name>B2IEV5_BEII9</name>